<evidence type="ECO:0000256" key="1">
    <source>
        <dbReference type="SAM" id="Phobius"/>
    </source>
</evidence>
<dbReference type="PROSITE" id="PS51257">
    <property type="entry name" value="PROKAR_LIPOPROTEIN"/>
    <property type="match status" value="1"/>
</dbReference>
<evidence type="ECO:0008006" key="4">
    <source>
        <dbReference type="Google" id="ProtNLM"/>
    </source>
</evidence>
<keyword evidence="1" id="KW-1133">Transmembrane helix</keyword>
<dbReference type="Gene3D" id="1.20.120.1630">
    <property type="match status" value="1"/>
</dbReference>
<feature type="transmembrane region" description="Helical" evidence="1">
    <location>
        <begin position="78"/>
        <end position="97"/>
    </location>
</feature>
<feature type="transmembrane region" description="Helical" evidence="1">
    <location>
        <begin position="50"/>
        <end position="66"/>
    </location>
</feature>
<dbReference type="PANTHER" id="PTHR32251">
    <property type="entry name" value="3-OXO-5-ALPHA-STEROID 4-DEHYDROGENASE"/>
    <property type="match status" value="1"/>
</dbReference>
<dbReference type="Pfam" id="PF06966">
    <property type="entry name" value="DUF1295"/>
    <property type="match status" value="1"/>
</dbReference>
<reference evidence="2 3" key="1">
    <citation type="submission" date="2011-07" db="EMBL/GenBank/DDBJ databases">
        <title>The complete genome of chromosome of Emticicia oligotrophica DSM 17448.</title>
        <authorList>
            <consortium name="US DOE Joint Genome Institute (JGI-PGF)"/>
            <person name="Lucas S."/>
            <person name="Han J."/>
            <person name="Lapidus A."/>
            <person name="Bruce D."/>
            <person name="Goodwin L."/>
            <person name="Pitluck S."/>
            <person name="Peters L."/>
            <person name="Kyrpides N."/>
            <person name="Mavromatis K."/>
            <person name="Ivanova N."/>
            <person name="Ovchinnikova G."/>
            <person name="Teshima H."/>
            <person name="Detter J.C."/>
            <person name="Tapia R."/>
            <person name="Han C."/>
            <person name="Land M."/>
            <person name="Hauser L."/>
            <person name="Markowitz V."/>
            <person name="Cheng J.-F."/>
            <person name="Hugenholtz P."/>
            <person name="Woyke T."/>
            <person name="Wu D."/>
            <person name="Tindall B."/>
            <person name="Pomrenke H."/>
            <person name="Brambilla E."/>
            <person name="Klenk H.-P."/>
            <person name="Eisen J.A."/>
        </authorList>
    </citation>
    <scope>NUCLEOTIDE SEQUENCE [LARGE SCALE GENOMIC DNA]</scope>
    <source>
        <strain evidence="2 3">DSM 17448</strain>
    </source>
</reference>
<dbReference type="PANTHER" id="PTHR32251:SF17">
    <property type="entry name" value="STEROID 5-ALPHA REDUCTASE C-TERMINAL DOMAIN-CONTAINING PROTEIN"/>
    <property type="match status" value="1"/>
</dbReference>
<dbReference type="PROSITE" id="PS50244">
    <property type="entry name" value="S5A_REDUCTASE"/>
    <property type="match status" value="1"/>
</dbReference>
<sequence length="274" mass="31966">MLRIVLFIAIIGLATFLGIQNTLFLQGFAVLMSCLTILWIISLVLEDSSIIDIFWGLGFIIVAWYYRQQLALSDIRSLLICLLITIWGLRLSLHLAIRNIGKGEDYRYQTWRTQYNKNWWWVSFLRVFLLQGILLWIISSVYLPAMQATTNLSLIDYIGIAIWVIGFYFEAVGDWQLVQFKKNNNNKGLVLDKGLWSLTRHPNYFGDALLWWGYFIFAINSSTLVFIFSPLLMTFLLMKVSGVSLLEQKLNETKANYHEYMNKVPAFFPRFNQK</sequence>
<proteinExistence type="predicted"/>
<feature type="transmembrane region" description="Helical" evidence="1">
    <location>
        <begin position="28"/>
        <end position="45"/>
    </location>
</feature>
<keyword evidence="3" id="KW-1185">Reference proteome</keyword>
<accession>A0ABN4AUR1</accession>
<name>A0ABN4AUR1_EMTOG</name>
<protein>
    <recommendedName>
        <fullName evidence="4">DUF1295 domain-containing protein</fullName>
    </recommendedName>
</protein>
<dbReference type="RefSeq" id="WP_015031059.1">
    <property type="nucleotide sequence ID" value="NC_018748.1"/>
</dbReference>
<feature type="transmembrane region" description="Helical" evidence="1">
    <location>
        <begin position="209"/>
        <end position="237"/>
    </location>
</feature>
<keyword evidence="1" id="KW-0812">Transmembrane</keyword>
<dbReference type="Proteomes" id="UP000002875">
    <property type="component" value="Chromosome"/>
</dbReference>
<gene>
    <name evidence="2" type="ordered locus">Emtol_4248</name>
</gene>
<feature type="transmembrane region" description="Helical" evidence="1">
    <location>
        <begin position="118"/>
        <end position="142"/>
    </location>
</feature>
<organism evidence="2 3">
    <name type="scientific">Emticicia oligotrophica (strain DSM 17448 / CIP 109782 / MTCC 6937 / GPTSA100-15)</name>
    <dbReference type="NCBI Taxonomy" id="929562"/>
    <lineage>
        <taxon>Bacteria</taxon>
        <taxon>Pseudomonadati</taxon>
        <taxon>Bacteroidota</taxon>
        <taxon>Cytophagia</taxon>
        <taxon>Cytophagales</taxon>
        <taxon>Leadbetterellaceae</taxon>
        <taxon>Emticicia</taxon>
    </lineage>
</organism>
<keyword evidence="1" id="KW-0472">Membrane</keyword>
<evidence type="ECO:0000313" key="3">
    <source>
        <dbReference type="Proteomes" id="UP000002875"/>
    </source>
</evidence>
<dbReference type="EMBL" id="CP002961">
    <property type="protein sequence ID" value="AFK05371.1"/>
    <property type="molecule type" value="Genomic_DNA"/>
</dbReference>
<evidence type="ECO:0000313" key="2">
    <source>
        <dbReference type="EMBL" id="AFK05371.1"/>
    </source>
</evidence>
<feature type="transmembrane region" description="Helical" evidence="1">
    <location>
        <begin position="154"/>
        <end position="172"/>
    </location>
</feature>
<dbReference type="InterPro" id="IPR010721">
    <property type="entry name" value="UstE-like"/>
</dbReference>